<name>A0A964T3Q2_9HYPH</name>
<accession>A0A964T3Q2</accession>
<feature type="domain" description="Helicase C-terminal" evidence="5">
    <location>
        <begin position="1061"/>
        <end position="1161"/>
    </location>
</feature>
<keyword evidence="2" id="KW-0067">ATP-binding</keyword>
<dbReference type="InterPro" id="IPR001650">
    <property type="entry name" value="Helicase_C-like"/>
</dbReference>
<dbReference type="InterPro" id="IPR014001">
    <property type="entry name" value="Helicase_ATP-bd"/>
</dbReference>
<evidence type="ECO:0000256" key="2">
    <source>
        <dbReference type="ARBA" id="ARBA00022840"/>
    </source>
</evidence>
<dbReference type="PANTHER" id="PTHR47957">
    <property type="entry name" value="ATP-DEPENDENT HELICASE HRQ1"/>
    <property type="match status" value="1"/>
</dbReference>
<dbReference type="InterPro" id="IPR018973">
    <property type="entry name" value="MZB"/>
</dbReference>
<dbReference type="GO" id="GO:0005524">
    <property type="term" value="F:ATP binding"/>
    <property type="evidence" value="ECO:0007669"/>
    <property type="project" value="UniProtKB-KW"/>
</dbReference>
<reference evidence="6" key="1">
    <citation type="submission" date="2019-03" db="EMBL/GenBank/DDBJ databases">
        <title>Afifella sp. nov., isolated from activated sludge.</title>
        <authorList>
            <person name="Li Q."/>
            <person name="Liu Y."/>
        </authorList>
    </citation>
    <scope>NUCLEOTIDE SEQUENCE</scope>
    <source>
        <strain evidence="6">L72</strain>
    </source>
</reference>
<keyword evidence="7" id="KW-1185">Reference proteome</keyword>
<evidence type="ECO:0000259" key="4">
    <source>
        <dbReference type="SMART" id="SM00487"/>
    </source>
</evidence>
<sequence length="1854" mass="203383">MARTIQDTIDHLHASLKDYIEATYHIGNPALIWQRRKLLERAGVTHQIPYLESTPKYQAGKRFAEMSGLPPAALAIYTTLAKPGDEGPRLLFDPPYRHQGDAITHALIESKNLVIMTGTGSGKTESFLMPILGKFAREAAERPGGFKHNAVRALLLYPMNALVNDQLGRLRAIFGDPRLVEMFRGWAQRPPTFARYTSRTPYAGVRSGKRDGKKLASFEEFFVEIERQASGPSSEEQARAVELRAQLKARGKWPAKPDLKRWFGDKGARWVNPKTGEFLRAVTLENDSELITRHETQVAAPDLLVTNYSMLEYMMMRPIERPIFDQTRAWLASNPGEKFTVVLDEAHLYRGAAGAEVGLLLRRLRDRLDIPVERFQVICATASFSSRDYASDFGAQLSGVPAESFVPVTGKLDLRSHAASGSVHEAELLASLDLVRFYAADPADRAAAVAPLLAHRSVEPTGDVEKDLHAALVDFPPLGLLVNMTMKQARPVASLGGALFPDSPALADQAVTALLALGSVARESPEAAGLLPCRIHNFYRGLPGLWVCMDADCTELTDEERSGICGRMYSQPRETCGCGARVLQFYTCRNCGAAHARAHSDDVDTPNALWSEPGRRLRMQGGETAPLLDLDLLLEAPRLTDLAELADYDLETGRLNPPKLGARARSVYIRKDRITPAADDDGEVDTRAEVRGQFTPCAVCGESAAYGRTSIQDHQTKGDQPFQALVARQIQVQPPAPQPATGFAPLRGRKVLVFSDSRQVAARLAPNLQMYSVRDALRSLIVWGFDRLRQHPMIPAMLSLDDLYLSVLLGSKGLGVRLRPELKPGESFAAEASVDTAVRDGALDDPMKLQMLWMEVRNETPPEALLDDIVKTVRDRHLGLEALALASLREAANKAKDVHALPAIAGVAETNEDKIALARAWLRCWRSEGFWLNAMPSTWYKRPKGRGTSVKARKGSFQAMRTVLPDKAAYKIFDKSWHPTLMTIFAADMESGYKRLAGKNLSLELDGDWVRCSACRSVHRPVPKLPHCLDCGSADVAALDPENDPVFAARKGYYRSPVVAALTDPSGKPMALIAAEHTAQLNAPQSEDVFSKAEENELLFQDVEMNWGAAAKRATAIDVLSSTTTMEVGIDIGALSGVALRNMPPGRANYQQRAGRAGRRGNAVATVVAFGSADSHDEHYFSEPDAMIAGPVVDPKLTLDNPDIVQRHIRAFLLQSYHQDRIPAFDPTADPNLFSVLGTIEDFRTTTARLNRSDFADWLASNAPALRARVASWIPHQLTQGDRAKLLDEMASDCLAAIDEAMRSQALGGDKFTEETEDTNDNSVEESAEAPPEAGEEAPPQKALTGKLLDRLLYKGVLPRYAFPTDVAPFNVFDVDRSTPHRPIMKFAPSQSLPVALSQYAPGKTVWISGKCYTSGAIYSPMAEDRYDAWQSRRLYRECSECSFAETVPLDAGLEPGVAKDCYACGAEGTFGPTRYWLRPPGFAHPVYEEELTSPDDMPETAYATRAKLTMPTPADDAKWIAVNERIRAMPDRKHLLVSNTGPKHDGYNYCTKCGRIEATAESSAAMSGPHRKPYPNDKEPDCPGSGTTRHLVLGTDFITDIALFSLRVAAPLKLKPGFYPTDVALRTVSEALAKAACEMLEIEAGELMAEYRPALTPGGRNGLEAEIFLYDTLPGGAGFAGQLAGQGEELFQRALALMKTCPESCDASCYRCLRSFKNKFEHGFLDRHVGAELLDYLLHGEIQPFDPGRIKASTELLKQDLERQADSTKFTLEEEISVPGVGQVIVPILATRPDGRRYAIALSGALTTDHPADPLIAQMREEWDGVTVISVNELLVRGNLPAATRAVQSQIAN</sequence>
<evidence type="ECO:0000259" key="5">
    <source>
        <dbReference type="SMART" id="SM00490"/>
    </source>
</evidence>
<dbReference type="Pfam" id="PF00270">
    <property type="entry name" value="DEAD"/>
    <property type="match status" value="1"/>
</dbReference>
<evidence type="ECO:0000313" key="6">
    <source>
        <dbReference type="EMBL" id="MYZ47878.1"/>
    </source>
</evidence>
<dbReference type="Gene3D" id="3.40.50.300">
    <property type="entry name" value="P-loop containing nucleotide triphosphate hydrolases"/>
    <property type="match status" value="3"/>
</dbReference>
<dbReference type="EMBL" id="SPKJ01000023">
    <property type="protein sequence ID" value="MYZ47878.1"/>
    <property type="molecule type" value="Genomic_DNA"/>
</dbReference>
<dbReference type="GO" id="GO:0006289">
    <property type="term" value="P:nucleotide-excision repair"/>
    <property type="evidence" value="ECO:0007669"/>
    <property type="project" value="TreeGrafter"/>
</dbReference>
<dbReference type="SUPFAM" id="SSF52540">
    <property type="entry name" value="P-loop containing nucleoside triphosphate hydrolases"/>
    <property type="match status" value="2"/>
</dbReference>
<evidence type="ECO:0000256" key="3">
    <source>
        <dbReference type="SAM" id="MobiDB-lite"/>
    </source>
</evidence>
<dbReference type="Pfam" id="PF09369">
    <property type="entry name" value="MZB"/>
    <property type="match status" value="1"/>
</dbReference>
<dbReference type="OrthoDB" id="9815222at2"/>
<dbReference type="SMART" id="SM00490">
    <property type="entry name" value="HELICc"/>
    <property type="match status" value="1"/>
</dbReference>
<proteinExistence type="predicted"/>
<dbReference type="Proteomes" id="UP000773614">
    <property type="component" value="Unassembled WGS sequence"/>
</dbReference>
<protein>
    <submittedName>
        <fullName evidence="6">DUF1998 domain-containing protein</fullName>
    </submittedName>
</protein>
<comment type="caution">
    <text evidence="6">The sequence shown here is derived from an EMBL/GenBank/DDBJ whole genome shotgun (WGS) entry which is preliminary data.</text>
</comment>
<feature type="region of interest" description="Disordered" evidence="3">
    <location>
        <begin position="1562"/>
        <end position="1585"/>
    </location>
</feature>
<feature type="compositionally biased region" description="Acidic residues" evidence="3">
    <location>
        <begin position="1315"/>
        <end position="1328"/>
    </location>
</feature>
<evidence type="ECO:0000256" key="1">
    <source>
        <dbReference type="ARBA" id="ARBA00022741"/>
    </source>
</evidence>
<evidence type="ECO:0000313" key="7">
    <source>
        <dbReference type="Proteomes" id="UP000773614"/>
    </source>
</evidence>
<dbReference type="Pfam" id="PF00271">
    <property type="entry name" value="Helicase_C"/>
    <property type="match status" value="1"/>
</dbReference>
<organism evidence="6 7">
    <name type="scientific">Propylenella binzhouense</name>
    <dbReference type="NCBI Taxonomy" id="2555902"/>
    <lineage>
        <taxon>Bacteria</taxon>
        <taxon>Pseudomonadati</taxon>
        <taxon>Pseudomonadota</taxon>
        <taxon>Alphaproteobacteria</taxon>
        <taxon>Hyphomicrobiales</taxon>
        <taxon>Propylenellaceae</taxon>
        <taxon>Propylenella</taxon>
    </lineage>
</organism>
<feature type="compositionally biased region" description="Low complexity" evidence="3">
    <location>
        <begin position="1329"/>
        <end position="1340"/>
    </location>
</feature>
<dbReference type="GO" id="GO:0043138">
    <property type="term" value="F:3'-5' DNA helicase activity"/>
    <property type="evidence" value="ECO:0007669"/>
    <property type="project" value="TreeGrafter"/>
</dbReference>
<dbReference type="RefSeq" id="WP_161140226.1">
    <property type="nucleotide sequence ID" value="NZ_SPKJ01000023.1"/>
</dbReference>
<feature type="region of interest" description="Disordered" evidence="3">
    <location>
        <begin position="1308"/>
        <end position="1342"/>
    </location>
</feature>
<dbReference type="GO" id="GO:0003676">
    <property type="term" value="F:nucleic acid binding"/>
    <property type="evidence" value="ECO:0007669"/>
    <property type="project" value="InterPro"/>
</dbReference>
<keyword evidence="1" id="KW-0547">Nucleotide-binding</keyword>
<feature type="domain" description="Helicase ATP-binding" evidence="4">
    <location>
        <begin position="91"/>
        <end position="417"/>
    </location>
</feature>
<dbReference type="SMART" id="SM00487">
    <property type="entry name" value="DEXDc"/>
    <property type="match status" value="1"/>
</dbReference>
<gene>
    <name evidence="6" type="ORF">E4O86_09160</name>
</gene>
<dbReference type="InterPro" id="IPR027417">
    <property type="entry name" value="P-loop_NTPase"/>
</dbReference>
<dbReference type="GO" id="GO:0036297">
    <property type="term" value="P:interstrand cross-link repair"/>
    <property type="evidence" value="ECO:0007669"/>
    <property type="project" value="TreeGrafter"/>
</dbReference>
<dbReference type="PANTHER" id="PTHR47957:SF3">
    <property type="entry name" value="ATP-DEPENDENT HELICASE HRQ1"/>
    <property type="match status" value="1"/>
</dbReference>
<dbReference type="InterPro" id="IPR011545">
    <property type="entry name" value="DEAD/DEAH_box_helicase_dom"/>
</dbReference>